<dbReference type="EMBL" id="VSRR010012467">
    <property type="protein sequence ID" value="MPC54581.1"/>
    <property type="molecule type" value="Genomic_DNA"/>
</dbReference>
<dbReference type="Proteomes" id="UP000324222">
    <property type="component" value="Unassembled WGS sequence"/>
</dbReference>
<keyword evidence="2" id="KW-1185">Reference proteome</keyword>
<sequence length="88" mass="10118">MFLARCQKSRGEFEFEKSVLLTSSPPVFSLSLLLHALHNSQGICSFHSLRRSEDLSPLLTSRHHSPLLLALRLITWYGDCRNRHSLTR</sequence>
<accession>A0A5B7G404</accession>
<comment type="caution">
    <text evidence="1">The sequence shown here is derived from an EMBL/GenBank/DDBJ whole genome shotgun (WGS) entry which is preliminary data.</text>
</comment>
<evidence type="ECO:0000313" key="2">
    <source>
        <dbReference type="Proteomes" id="UP000324222"/>
    </source>
</evidence>
<proteinExistence type="predicted"/>
<protein>
    <submittedName>
        <fullName evidence="1">Uncharacterized protein</fullName>
    </submittedName>
</protein>
<gene>
    <name evidence="1" type="ORF">E2C01_048503</name>
</gene>
<organism evidence="1 2">
    <name type="scientific">Portunus trituberculatus</name>
    <name type="common">Swimming crab</name>
    <name type="synonym">Neptunus trituberculatus</name>
    <dbReference type="NCBI Taxonomy" id="210409"/>
    <lineage>
        <taxon>Eukaryota</taxon>
        <taxon>Metazoa</taxon>
        <taxon>Ecdysozoa</taxon>
        <taxon>Arthropoda</taxon>
        <taxon>Crustacea</taxon>
        <taxon>Multicrustacea</taxon>
        <taxon>Malacostraca</taxon>
        <taxon>Eumalacostraca</taxon>
        <taxon>Eucarida</taxon>
        <taxon>Decapoda</taxon>
        <taxon>Pleocyemata</taxon>
        <taxon>Brachyura</taxon>
        <taxon>Eubrachyura</taxon>
        <taxon>Portunoidea</taxon>
        <taxon>Portunidae</taxon>
        <taxon>Portuninae</taxon>
        <taxon>Portunus</taxon>
    </lineage>
</organism>
<dbReference type="AlphaFoldDB" id="A0A5B7G404"/>
<reference evidence="1 2" key="1">
    <citation type="submission" date="2019-05" db="EMBL/GenBank/DDBJ databases">
        <title>Another draft genome of Portunus trituberculatus and its Hox gene families provides insights of decapod evolution.</title>
        <authorList>
            <person name="Jeong J.-H."/>
            <person name="Song I."/>
            <person name="Kim S."/>
            <person name="Choi T."/>
            <person name="Kim D."/>
            <person name="Ryu S."/>
            <person name="Kim W."/>
        </authorList>
    </citation>
    <scope>NUCLEOTIDE SEQUENCE [LARGE SCALE GENOMIC DNA]</scope>
    <source>
        <tissue evidence="1">Muscle</tissue>
    </source>
</reference>
<evidence type="ECO:0000313" key="1">
    <source>
        <dbReference type="EMBL" id="MPC54581.1"/>
    </source>
</evidence>
<name>A0A5B7G404_PORTR</name>